<protein>
    <submittedName>
        <fullName evidence="2">Uncharacterized protein</fullName>
    </submittedName>
</protein>
<evidence type="ECO:0000313" key="2">
    <source>
        <dbReference type="EMBL" id="OXB00588.1"/>
    </source>
</evidence>
<proteinExistence type="predicted"/>
<keyword evidence="1" id="KW-0472">Membrane</keyword>
<dbReference type="Proteomes" id="UP000198381">
    <property type="component" value="Unassembled WGS sequence"/>
</dbReference>
<feature type="transmembrane region" description="Helical" evidence="1">
    <location>
        <begin position="6"/>
        <end position="24"/>
    </location>
</feature>
<evidence type="ECO:0000313" key="3">
    <source>
        <dbReference type="Proteomes" id="UP000198381"/>
    </source>
</evidence>
<gene>
    <name evidence="2" type="ORF">B0A81_20655</name>
</gene>
<accession>A0ABX4CQ10</accession>
<comment type="caution">
    <text evidence="2">The sequence shown here is derived from an EMBL/GenBank/DDBJ whole genome shotgun (WGS) entry which is preliminary data.</text>
</comment>
<evidence type="ECO:0000256" key="1">
    <source>
        <dbReference type="SAM" id="Phobius"/>
    </source>
</evidence>
<reference evidence="2 3" key="1">
    <citation type="submission" date="2016-11" db="EMBL/GenBank/DDBJ databases">
        <title>Whole genomes of Flavobacteriaceae.</title>
        <authorList>
            <person name="Stine C."/>
            <person name="Li C."/>
            <person name="Tadesse D."/>
        </authorList>
    </citation>
    <scope>NUCLEOTIDE SEQUENCE [LARGE SCALE GENOMIC DNA]</scope>
    <source>
        <strain evidence="2 3">CCUG 60112</strain>
    </source>
</reference>
<name>A0ABX4CQ10_9FLAO</name>
<keyword evidence="1" id="KW-1133">Transmembrane helix</keyword>
<dbReference type="RefSeq" id="WP_089059766.1">
    <property type="nucleotide sequence ID" value="NZ_MUHD01000049.1"/>
</dbReference>
<organism evidence="2 3">
    <name type="scientific">Flavobacterium plurextorum</name>
    <dbReference type="NCBI Taxonomy" id="1114867"/>
    <lineage>
        <taxon>Bacteria</taxon>
        <taxon>Pseudomonadati</taxon>
        <taxon>Bacteroidota</taxon>
        <taxon>Flavobacteriia</taxon>
        <taxon>Flavobacteriales</taxon>
        <taxon>Flavobacteriaceae</taxon>
        <taxon>Flavobacterium</taxon>
    </lineage>
</organism>
<dbReference type="EMBL" id="MUHD01000049">
    <property type="protein sequence ID" value="OXB00588.1"/>
    <property type="molecule type" value="Genomic_DNA"/>
</dbReference>
<keyword evidence="3" id="KW-1185">Reference proteome</keyword>
<keyword evidence="1" id="KW-0812">Transmembrane</keyword>
<sequence>MEINDIITCILSLIAITISVFTYWDSNYNFKLKTSVGRHSKLYTIIVDNNGKRPAIFLNVSFLNNGGKTETLEDVKLYVTISANGKTILIENFIAEREFTDIFNDNATLTEILPIVVSGKSNTVKKYLFRSETTIDQHHIPFRFDLKFTIHVKQLGKWIEQSTFESKNNSNVWQDLTLTTSNSSIINLKTIQNEKN</sequence>